<keyword evidence="8" id="KW-1278">Translocase</keyword>
<gene>
    <name evidence="17" type="primary">nad6</name>
</gene>
<dbReference type="PANTHER" id="PTHR11435:SF1">
    <property type="entry name" value="NADH-UBIQUINONE OXIDOREDUCTASE CHAIN 6"/>
    <property type="match status" value="1"/>
</dbReference>
<keyword evidence="13 16" id="KW-0472">Membrane</keyword>
<feature type="transmembrane region" description="Helical" evidence="16">
    <location>
        <begin position="21"/>
        <end position="41"/>
    </location>
</feature>
<protein>
    <recommendedName>
        <fullName evidence="4">NADH-ubiquinone oxidoreductase chain 6</fullName>
        <ecNumber evidence="3">7.1.1.2</ecNumber>
    </recommendedName>
    <alternativeName>
        <fullName evidence="14">NADH dehydrogenase subunit 6</fullName>
    </alternativeName>
</protein>
<dbReference type="PANTHER" id="PTHR11435">
    <property type="entry name" value="NADH UBIQUINONE OXIDOREDUCTASE SUBUNIT ND6"/>
    <property type="match status" value="1"/>
</dbReference>
<keyword evidence="12 17" id="KW-0496">Mitochondrion</keyword>
<evidence type="ECO:0000256" key="4">
    <source>
        <dbReference type="ARBA" id="ARBA00021095"/>
    </source>
</evidence>
<comment type="catalytic activity">
    <reaction evidence="15">
        <text>a ubiquinone + NADH + 5 H(+)(in) = a ubiquinol + NAD(+) + 4 H(+)(out)</text>
        <dbReference type="Rhea" id="RHEA:29091"/>
        <dbReference type="Rhea" id="RHEA-COMP:9565"/>
        <dbReference type="Rhea" id="RHEA-COMP:9566"/>
        <dbReference type="ChEBI" id="CHEBI:15378"/>
        <dbReference type="ChEBI" id="CHEBI:16389"/>
        <dbReference type="ChEBI" id="CHEBI:17976"/>
        <dbReference type="ChEBI" id="CHEBI:57540"/>
        <dbReference type="ChEBI" id="CHEBI:57945"/>
        <dbReference type="EC" id="7.1.1.2"/>
    </reaction>
</comment>
<dbReference type="AlphaFoldDB" id="A0A0S2MP27"/>
<proteinExistence type="inferred from homology"/>
<evidence type="ECO:0000256" key="3">
    <source>
        <dbReference type="ARBA" id="ARBA00012944"/>
    </source>
</evidence>
<evidence type="ECO:0000256" key="9">
    <source>
        <dbReference type="ARBA" id="ARBA00022982"/>
    </source>
</evidence>
<accession>A0A0S2MP27</accession>
<evidence type="ECO:0000256" key="6">
    <source>
        <dbReference type="ARBA" id="ARBA00022660"/>
    </source>
</evidence>
<name>A0A0S2MP27_9CUCU</name>
<dbReference type="InterPro" id="IPR050269">
    <property type="entry name" value="ComplexI_Subunit6"/>
</dbReference>
<feature type="transmembrane region" description="Helical" evidence="16">
    <location>
        <begin position="78"/>
        <end position="97"/>
    </location>
</feature>
<keyword evidence="9" id="KW-0249">Electron transport</keyword>
<evidence type="ECO:0000256" key="16">
    <source>
        <dbReference type="SAM" id="Phobius"/>
    </source>
</evidence>
<evidence type="ECO:0000313" key="17">
    <source>
        <dbReference type="EMBL" id="ALO76471.1"/>
    </source>
</evidence>
<keyword evidence="5" id="KW-0813">Transport</keyword>
<evidence type="ECO:0000256" key="13">
    <source>
        <dbReference type="ARBA" id="ARBA00023136"/>
    </source>
</evidence>
<evidence type="ECO:0000256" key="10">
    <source>
        <dbReference type="ARBA" id="ARBA00022989"/>
    </source>
</evidence>
<evidence type="ECO:0000256" key="14">
    <source>
        <dbReference type="ARBA" id="ARBA00031019"/>
    </source>
</evidence>
<evidence type="ECO:0000256" key="1">
    <source>
        <dbReference type="ARBA" id="ARBA00004225"/>
    </source>
</evidence>
<dbReference type="EMBL" id="JX412756">
    <property type="protein sequence ID" value="ALO76471.1"/>
    <property type="molecule type" value="Genomic_DNA"/>
</dbReference>
<reference evidence="17" key="1">
    <citation type="submission" date="2012-06" db="EMBL/GenBank/DDBJ databases">
        <title>Mitogenomics of the Coleoptera under dense taxon sampling.</title>
        <authorList>
            <person name="Timmermans M.J.T.N."/>
            <person name="Lim J."/>
            <person name="Dodsworth S."/>
            <person name="Haran J."/>
            <person name="Ahrens D."/>
            <person name="Bocak L."/>
            <person name="London A."/>
            <person name="Culverwell L."/>
            <person name="Vogler A.P."/>
        </authorList>
    </citation>
    <scope>NUCLEOTIDE SEQUENCE</scope>
</reference>
<keyword evidence="7 16" id="KW-0812">Transmembrane</keyword>
<geneLocation type="mitochondrion" evidence="17"/>
<organism evidence="17">
    <name type="scientific">Pseudocolaspis sp. PSE01</name>
    <dbReference type="NCBI Taxonomy" id="1205646"/>
    <lineage>
        <taxon>Eukaryota</taxon>
        <taxon>Metazoa</taxon>
        <taxon>Ecdysozoa</taxon>
        <taxon>Arthropoda</taxon>
        <taxon>Hexapoda</taxon>
        <taxon>Insecta</taxon>
        <taxon>Pterygota</taxon>
        <taxon>Neoptera</taxon>
        <taxon>Endopterygota</taxon>
        <taxon>Coleoptera</taxon>
        <taxon>Polyphaga</taxon>
        <taxon>Cucujiformia</taxon>
        <taxon>Chrysomeloidea</taxon>
        <taxon>Chrysomelidae</taxon>
        <taxon>Eumolpinae</taxon>
        <taxon>Pseudocolaspis</taxon>
    </lineage>
</organism>
<feature type="transmembrane region" description="Helical" evidence="16">
    <location>
        <begin position="131"/>
        <end position="151"/>
    </location>
</feature>
<evidence type="ECO:0000256" key="2">
    <source>
        <dbReference type="ARBA" id="ARBA00005698"/>
    </source>
</evidence>
<keyword evidence="10 16" id="KW-1133">Transmembrane helix</keyword>
<keyword evidence="6" id="KW-0679">Respiratory chain</keyword>
<dbReference type="GO" id="GO:0031966">
    <property type="term" value="C:mitochondrial membrane"/>
    <property type="evidence" value="ECO:0007669"/>
    <property type="project" value="UniProtKB-SubCell"/>
</dbReference>
<keyword evidence="11" id="KW-0520">NAD</keyword>
<evidence type="ECO:0000256" key="7">
    <source>
        <dbReference type="ARBA" id="ARBA00022692"/>
    </source>
</evidence>
<comment type="similarity">
    <text evidence="2">Belongs to the complex I subunit 6 family.</text>
</comment>
<evidence type="ECO:0000256" key="12">
    <source>
        <dbReference type="ARBA" id="ARBA00023128"/>
    </source>
</evidence>
<evidence type="ECO:0000256" key="5">
    <source>
        <dbReference type="ARBA" id="ARBA00022448"/>
    </source>
</evidence>
<evidence type="ECO:0000256" key="8">
    <source>
        <dbReference type="ARBA" id="ARBA00022967"/>
    </source>
</evidence>
<sequence>MNLMMTFMFSMSMSFFMMSHPLSMGFNMLMLTILISLMTGLMNSTFWFSYIMFLVMIGGMLILFIYMTSVASNEKFKFSIKIMINMILSSMMFMMTLKNYQNIKLKEINNFNEFSNIMNMNLKYFTPSSKMILISAMIYLLITLLMTVAITKKNLGPLRQKN</sequence>
<dbReference type="EC" id="7.1.1.2" evidence="3"/>
<evidence type="ECO:0000256" key="15">
    <source>
        <dbReference type="ARBA" id="ARBA00049551"/>
    </source>
</evidence>
<dbReference type="GO" id="GO:0008137">
    <property type="term" value="F:NADH dehydrogenase (ubiquinone) activity"/>
    <property type="evidence" value="ECO:0007669"/>
    <property type="project" value="UniProtKB-EC"/>
</dbReference>
<evidence type="ECO:0000256" key="11">
    <source>
        <dbReference type="ARBA" id="ARBA00023027"/>
    </source>
</evidence>
<comment type="subcellular location">
    <subcellularLocation>
        <location evidence="1">Mitochondrion membrane</location>
        <topology evidence="1">Multi-pass membrane protein</topology>
    </subcellularLocation>
</comment>
<feature type="transmembrane region" description="Helical" evidence="16">
    <location>
        <begin position="47"/>
        <end position="66"/>
    </location>
</feature>